<dbReference type="SMART" id="SM00671">
    <property type="entry name" value="SEL1"/>
    <property type="match status" value="2"/>
</dbReference>
<dbReference type="Gene3D" id="1.25.40.10">
    <property type="entry name" value="Tetratricopeptide repeat domain"/>
    <property type="match status" value="1"/>
</dbReference>
<dbReference type="Proteomes" id="UP001597380">
    <property type="component" value="Unassembled WGS sequence"/>
</dbReference>
<dbReference type="RefSeq" id="WP_345339674.1">
    <property type="nucleotide sequence ID" value="NZ_BAABLI010000011.1"/>
</dbReference>
<gene>
    <name evidence="2" type="ORF">ACFSJ3_13560</name>
</gene>
<keyword evidence="1" id="KW-0732">Signal</keyword>
<protein>
    <recommendedName>
        <fullName evidence="4">Sel1 repeat family protein</fullName>
    </recommendedName>
</protein>
<evidence type="ECO:0000313" key="3">
    <source>
        <dbReference type="Proteomes" id="UP001597380"/>
    </source>
</evidence>
<evidence type="ECO:0008006" key="4">
    <source>
        <dbReference type="Google" id="ProtNLM"/>
    </source>
</evidence>
<evidence type="ECO:0000313" key="2">
    <source>
        <dbReference type="EMBL" id="MFD2097018.1"/>
    </source>
</evidence>
<organism evidence="2 3">
    <name type="scientific">Corallincola platygyrae</name>
    <dbReference type="NCBI Taxonomy" id="1193278"/>
    <lineage>
        <taxon>Bacteria</taxon>
        <taxon>Pseudomonadati</taxon>
        <taxon>Pseudomonadota</taxon>
        <taxon>Gammaproteobacteria</taxon>
        <taxon>Alteromonadales</taxon>
        <taxon>Psychromonadaceae</taxon>
        <taxon>Corallincola</taxon>
    </lineage>
</organism>
<reference evidence="3" key="1">
    <citation type="journal article" date="2019" name="Int. J. Syst. Evol. Microbiol.">
        <title>The Global Catalogue of Microorganisms (GCM) 10K type strain sequencing project: providing services to taxonomists for standard genome sequencing and annotation.</title>
        <authorList>
            <consortium name="The Broad Institute Genomics Platform"/>
            <consortium name="The Broad Institute Genome Sequencing Center for Infectious Disease"/>
            <person name="Wu L."/>
            <person name="Ma J."/>
        </authorList>
    </citation>
    <scope>NUCLEOTIDE SEQUENCE [LARGE SCALE GENOMIC DNA]</scope>
    <source>
        <strain evidence="3">CGMCC 1.10992</strain>
    </source>
</reference>
<dbReference type="EMBL" id="JBHUHT010000014">
    <property type="protein sequence ID" value="MFD2097018.1"/>
    <property type="molecule type" value="Genomic_DNA"/>
</dbReference>
<feature type="chain" id="PRO_5047305653" description="Sel1 repeat family protein" evidence="1">
    <location>
        <begin position="19"/>
        <end position="143"/>
    </location>
</feature>
<sequence>MKWMFAAFTLVFASFASANSAPLSCTAVIDSCLENNQLQIEQEVPEALYWMAKYTFRQHQDFSLAYPWYLRAAKQGHAPAIRSLALYQLRGVAGEEQSYQKAFELLEQAKQLGDAKSYFISLKLEQQMGDRAQRLVALSGQQQ</sequence>
<feature type="signal peptide" evidence="1">
    <location>
        <begin position="1"/>
        <end position="18"/>
    </location>
</feature>
<comment type="caution">
    <text evidence="2">The sequence shown here is derived from an EMBL/GenBank/DDBJ whole genome shotgun (WGS) entry which is preliminary data.</text>
</comment>
<dbReference type="SUPFAM" id="SSF81901">
    <property type="entry name" value="HCP-like"/>
    <property type="match status" value="1"/>
</dbReference>
<proteinExistence type="predicted"/>
<keyword evidence="3" id="KW-1185">Reference proteome</keyword>
<evidence type="ECO:0000256" key="1">
    <source>
        <dbReference type="SAM" id="SignalP"/>
    </source>
</evidence>
<name>A0ABW4XRV8_9GAMM</name>
<dbReference type="InterPro" id="IPR006597">
    <property type="entry name" value="Sel1-like"/>
</dbReference>
<accession>A0ABW4XRV8</accession>
<dbReference type="InterPro" id="IPR011990">
    <property type="entry name" value="TPR-like_helical_dom_sf"/>
</dbReference>